<evidence type="ECO:0000313" key="13">
    <source>
        <dbReference type="EMBL" id="RVW80901.1"/>
    </source>
</evidence>
<dbReference type="Pfam" id="PF12765">
    <property type="entry name" value="Cohesin_HEAT"/>
    <property type="match status" value="1"/>
</dbReference>
<dbReference type="InterPro" id="IPR011989">
    <property type="entry name" value="ARM-like"/>
</dbReference>
<evidence type="ECO:0000256" key="8">
    <source>
        <dbReference type="ARBA" id="ARBA00023306"/>
    </source>
</evidence>
<comment type="subcellular location">
    <subcellularLocation>
        <location evidence="1 10">Nucleus</location>
    </subcellularLocation>
</comment>
<dbReference type="GO" id="GO:0008270">
    <property type="term" value="F:zinc ion binding"/>
    <property type="evidence" value="ECO:0007669"/>
    <property type="project" value="UniProtKB-KW"/>
</dbReference>
<evidence type="ECO:0000256" key="11">
    <source>
        <dbReference type="SAM" id="MobiDB-lite"/>
    </source>
</evidence>
<evidence type="ECO:0000256" key="7">
    <source>
        <dbReference type="ARBA" id="ARBA00023242"/>
    </source>
</evidence>
<name>A0A438H992_VITVI</name>
<dbReference type="Gene3D" id="3.30.40.10">
    <property type="entry name" value="Zinc/RING finger domain, C3HC4 (zinc finger)"/>
    <property type="match status" value="1"/>
</dbReference>
<evidence type="ECO:0000256" key="6">
    <source>
        <dbReference type="ARBA" id="ARBA00022833"/>
    </source>
</evidence>
<keyword evidence="4 10" id="KW-0677">Repeat</keyword>
<dbReference type="InterPro" id="IPR024986">
    <property type="entry name" value="Nipped-B_C"/>
</dbReference>
<dbReference type="Pfam" id="PF12830">
    <property type="entry name" value="Nipped-B_C"/>
    <property type="match status" value="1"/>
</dbReference>
<dbReference type="InterPro" id="IPR019787">
    <property type="entry name" value="Znf_PHD-finger"/>
</dbReference>
<gene>
    <name evidence="13" type="primary">SCC2_3</name>
    <name evidence="13" type="ORF">CK203_037363</name>
</gene>
<feature type="region of interest" description="Disordered" evidence="11">
    <location>
        <begin position="1554"/>
        <end position="1605"/>
    </location>
</feature>
<evidence type="ECO:0000256" key="5">
    <source>
        <dbReference type="ARBA" id="ARBA00022771"/>
    </source>
</evidence>
<evidence type="ECO:0000259" key="12">
    <source>
        <dbReference type="PROSITE" id="PS50016"/>
    </source>
</evidence>
<accession>A0A438H992</accession>
<dbReference type="SMART" id="SM00249">
    <property type="entry name" value="PHD"/>
    <property type="match status" value="1"/>
</dbReference>
<evidence type="ECO:0000256" key="1">
    <source>
        <dbReference type="ARBA" id="ARBA00004123"/>
    </source>
</evidence>
<dbReference type="FunFam" id="1.25.10.10:FF:000999">
    <property type="entry name" value="Sister chromatid cohesion protein"/>
    <property type="match status" value="1"/>
</dbReference>
<reference evidence="13 14" key="1">
    <citation type="journal article" date="2018" name="PLoS Genet.">
        <title>Population sequencing reveals clonal diversity and ancestral inbreeding in the grapevine cultivar Chardonnay.</title>
        <authorList>
            <person name="Roach M.J."/>
            <person name="Johnson D.L."/>
            <person name="Bohlmann J."/>
            <person name="van Vuuren H.J."/>
            <person name="Jones S.J."/>
            <person name="Pretorius I.S."/>
            <person name="Schmidt S.A."/>
            <person name="Borneman A.R."/>
        </authorList>
    </citation>
    <scope>NUCLEOTIDE SEQUENCE [LARGE SCALE GENOMIC DNA]</scope>
    <source>
        <strain evidence="14">cv. Chardonnay</strain>
        <tissue evidence="13">Leaf</tissue>
    </source>
</reference>
<dbReference type="GO" id="GO:0010468">
    <property type="term" value="P:regulation of gene expression"/>
    <property type="evidence" value="ECO:0007669"/>
    <property type="project" value="InterPro"/>
</dbReference>
<sequence>MHIFVLTFQSDTDAVSSVFCALESIHAALAVMTHNDMPKQLYKEEIIERILEFSRHQIMDIMSACDPSYRALHKPSENGVLEGEDDEEPDADFGSASKKRRKSVKAKKSAANKVSTAVNAILQKLCTILGFLKDLLLVERLSDSCVLQLVKTSFTTFLVDNIQLLQLKAISLICGIFYSYTQHRTYVIDETLQLLWKLPFSKRAVRAYHLPDQEQRQIQMITALLIQLIHFSANLPEALRQASNGNTILDVSIDSSYPIKCHEAATEACCLFWTRVLQRFTTVKTQDASELKVMMENLVMDLLTTLNLPEYPASAPILEVLCVLLLQNAGLKSKDISARSMAIDLLGTIAARLKHDAVLCSRDRFWILQELVGGDSVDQTHPKDVCSVCMDGRVERALFVCQGCHRFFHADCMGVREHEVPSRGWYCQFCLCKKQLLVLQSYCKSQCKDDEKRNRARSDKNSEASDPITKVEIVQQMLLNYLHDAGSSDDVHLFVRWFYLCLWESVKKITLALGQNNSFSRGFDKILHLLLASLRENSPVIRAKALRAVSIIVEADPEVLCEKRVQVAVEGRFCDSAISVREAALELVGRHIASHPDVGLKYFEKVAERIKDTGVSVRKRAIKIIRDMCTSNANFSEFTSACNEIISRVSDEESSIQDLVCKTFYEFWFEEPSGSQTQFFGDGSSVPLEVAKKTEQIVEMLRKMPNHQLLVAVIKRNLALDFFPQSAKAVGINPVSLASVRKRCELMCKCLLERILQVEEMNSEEVEVCTLPYVLVLHAFCVVDPTLCAPASDPSQFVVTLQPYLKSQVDNRVVAKLLESIIFIIDAVLPLLRKLPQSILEELEQDLKQMIVRHSFLTVVHACIKCLCSVSKVAGKGASVIEYLIQVFFKRLGAIGVDNKQNLSMTGAVKNNASTEEALEGIQFSPIGFSVRHMTLIAHRHLPWLQSDDLEEEVYMDSPLGFEERFGSKRHIPRKGLLYLNENTYYAFERDKNDWLEVLSQFMRAPYEEHVEAIYRILRYLRSTLHLEKGYSLGRMNNEALKSISMQSGPDPSQIEDSPWGILPLFVVDDFFVKVRALQALGFVLIARPEYMLEKDVGKILEATFSSSSDAHLKMQALQNMYEYLLDAESQMGPDKTSNDVVNYSVEGGQSVPVAAGAGDANICGGIVQLYWDSILARCLDVNEHVRQSALKIVEVVLRQGLVHPITCVPYLIALETDPQEVNSKLAHQLLMNMNEKYPAFFESRLGDGLQMSFVFIQSTSGCSPGNSNPKVQTKVPGNMKGKSDGGSFAYARLGVSRIYKLIRANRVSRNKFMSSIVRKFDTPSWNHSVIPFLMYCTEILALLPFTSPDEPLYLIYAINRVIQVRAGTLEANMKALSLHFSQRDVHKIHHENGIAEQEPASQPVSNYTTLMDVNGAAKLEPAGQPDSDHATSMNLKTYMTCLDSSCDISKDDLQKIQADCLAATALQLLLKLKRHLKIVYSLNDARCQAFSPNEPLKTGEVLTKQNIPFYITEMHIDLPTTHQELMQRYQEFKSALKEDTVDYSAYTANIKRKRPAPRRGVKSGRMMGGDDEDEDDDDEDWTGGRRQSNSVRRGNSNRGGRQRL</sequence>
<dbReference type="SUPFAM" id="SSF57903">
    <property type="entry name" value="FYVE/PHD zinc finger"/>
    <property type="match status" value="1"/>
</dbReference>
<evidence type="ECO:0000256" key="2">
    <source>
        <dbReference type="ARBA" id="ARBA00009252"/>
    </source>
</evidence>
<organism evidence="13 14">
    <name type="scientific">Vitis vinifera</name>
    <name type="common">Grape</name>
    <dbReference type="NCBI Taxonomy" id="29760"/>
    <lineage>
        <taxon>Eukaryota</taxon>
        <taxon>Viridiplantae</taxon>
        <taxon>Streptophyta</taxon>
        <taxon>Embryophyta</taxon>
        <taxon>Tracheophyta</taxon>
        <taxon>Spermatophyta</taxon>
        <taxon>Magnoliopsida</taxon>
        <taxon>eudicotyledons</taxon>
        <taxon>Gunneridae</taxon>
        <taxon>Pentapetalae</taxon>
        <taxon>rosids</taxon>
        <taxon>Vitales</taxon>
        <taxon>Vitaceae</taxon>
        <taxon>Viteae</taxon>
        <taxon>Vitis</taxon>
    </lineage>
</organism>
<dbReference type="GO" id="GO:0061775">
    <property type="term" value="F:cohesin loader activity"/>
    <property type="evidence" value="ECO:0007669"/>
    <property type="project" value="InterPro"/>
</dbReference>
<feature type="compositionally biased region" description="Acidic residues" evidence="11">
    <location>
        <begin position="82"/>
        <end position="91"/>
    </location>
</feature>
<keyword evidence="3" id="KW-0479">Metal-binding</keyword>
<dbReference type="InterPro" id="IPR001965">
    <property type="entry name" value="Znf_PHD"/>
</dbReference>
<comment type="caution">
    <text evidence="13">The sequence shown here is derived from an EMBL/GenBank/DDBJ whole genome shotgun (WGS) entry which is preliminary data.</text>
</comment>
<evidence type="ECO:0000256" key="10">
    <source>
        <dbReference type="RuleBase" id="RU364107"/>
    </source>
</evidence>
<dbReference type="EMBL" id="QGNW01000259">
    <property type="protein sequence ID" value="RVW80901.1"/>
    <property type="molecule type" value="Genomic_DNA"/>
</dbReference>
<dbReference type="InterPro" id="IPR033031">
    <property type="entry name" value="Scc2/Nipped-B"/>
</dbReference>
<comment type="similarity">
    <text evidence="2 10">Belongs to the SCC2/Nipped-B family.</text>
</comment>
<dbReference type="InterPro" id="IPR019786">
    <property type="entry name" value="Zinc_finger_PHD-type_CS"/>
</dbReference>
<feature type="compositionally biased region" description="Basic residues" evidence="11">
    <location>
        <begin position="1554"/>
        <end position="1563"/>
    </location>
</feature>
<dbReference type="InterPro" id="IPR011011">
    <property type="entry name" value="Znf_FYVE_PHD"/>
</dbReference>
<evidence type="ECO:0000256" key="3">
    <source>
        <dbReference type="ARBA" id="ARBA00022723"/>
    </source>
</evidence>
<dbReference type="GO" id="GO:0005634">
    <property type="term" value="C:nucleus"/>
    <property type="evidence" value="ECO:0007669"/>
    <property type="project" value="UniProtKB-SubCell"/>
</dbReference>
<feature type="compositionally biased region" description="Low complexity" evidence="11">
    <location>
        <begin position="1585"/>
        <end position="1605"/>
    </location>
</feature>
<dbReference type="InterPro" id="IPR016024">
    <property type="entry name" value="ARM-type_fold"/>
</dbReference>
<keyword evidence="7 10" id="KW-0539">Nucleus</keyword>
<proteinExistence type="inferred from homology"/>
<dbReference type="PANTHER" id="PTHR21704">
    <property type="entry name" value="NIPPED-B-LIKE PROTEIN DELANGIN SCC2-RELATED"/>
    <property type="match status" value="1"/>
</dbReference>
<keyword evidence="5 9" id="KW-0863">Zinc-finger</keyword>
<dbReference type="Proteomes" id="UP000288805">
    <property type="component" value="Unassembled WGS sequence"/>
</dbReference>
<dbReference type="PROSITE" id="PS50016">
    <property type="entry name" value="ZF_PHD_2"/>
    <property type="match status" value="1"/>
</dbReference>
<feature type="domain" description="PHD-type" evidence="12">
    <location>
        <begin position="383"/>
        <end position="433"/>
    </location>
</feature>
<dbReference type="Gene3D" id="1.25.10.10">
    <property type="entry name" value="Leucine-rich Repeat Variant"/>
    <property type="match status" value="1"/>
</dbReference>
<protein>
    <recommendedName>
        <fullName evidence="10">Sister chromatid cohesion protein</fullName>
    </recommendedName>
</protein>
<feature type="compositionally biased region" description="Acidic residues" evidence="11">
    <location>
        <begin position="1570"/>
        <end position="1582"/>
    </location>
</feature>
<dbReference type="PROSITE" id="PS01359">
    <property type="entry name" value="ZF_PHD_1"/>
    <property type="match status" value="1"/>
</dbReference>
<keyword evidence="8 10" id="KW-0131">Cell cycle</keyword>
<dbReference type="CDD" id="cd23958">
    <property type="entry name" value="SCC2"/>
    <property type="match status" value="1"/>
</dbReference>
<feature type="region of interest" description="Disordered" evidence="11">
    <location>
        <begin position="76"/>
        <end position="99"/>
    </location>
</feature>
<keyword evidence="6" id="KW-0862">Zinc</keyword>
<dbReference type="GO" id="GO:0140588">
    <property type="term" value="P:chromatin looping"/>
    <property type="evidence" value="ECO:0007669"/>
    <property type="project" value="InterPro"/>
</dbReference>
<evidence type="ECO:0000256" key="9">
    <source>
        <dbReference type="PROSITE-ProRule" id="PRU00146"/>
    </source>
</evidence>
<dbReference type="Pfam" id="PF00628">
    <property type="entry name" value="PHD"/>
    <property type="match status" value="1"/>
</dbReference>
<evidence type="ECO:0000256" key="4">
    <source>
        <dbReference type="ARBA" id="ARBA00022737"/>
    </source>
</evidence>
<dbReference type="PANTHER" id="PTHR21704:SF18">
    <property type="entry name" value="NIPPED-B-LIKE PROTEIN"/>
    <property type="match status" value="1"/>
</dbReference>
<evidence type="ECO:0000313" key="14">
    <source>
        <dbReference type="Proteomes" id="UP000288805"/>
    </source>
</evidence>
<dbReference type="InterPro" id="IPR026003">
    <property type="entry name" value="Cohesin_HEAT"/>
</dbReference>
<dbReference type="SUPFAM" id="SSF48371">
    <property type="entry name" value="ARM repeat"/>
    <property type="match status" value="3"/>
</dbReference>
<dbReference type="InterPro" id="IPR013083">
    <property type="entry name" value="Znf_RING/FYVE/PHD"/>
</dbReference>